<dbReference type="GO" id="GO:0032483">
    <property type="term" value="P:regulation of Rab protein signal transduction"/>
    <property type="evidence" value="ECO:0007669"/>
    <property type="project" value="TreeGrafter"/>
</dbReference>
<dbReference type="InterPro" id="IPR011990">
    <property type="entry name" value="TPR-like_helical_dom_sf"/>
</dbReference>
<dbReference type="InterPro" id="IPR051696">
    <property type="entry name" value="DENN_Domain_GEFs"/>
</dbReference>
<dbReference type="Gene3D" id="2.100.10.50">
    <property type="match status" value="1"/>
</dbReference>
<evidence type="ECO:0000313" key="3">
    <source>
        <dbReference type="EMBL" id="CAD7225185.1"/>
    </source>
</evidence>
<dbReference type="Pfam" id="PF02141">
    <property type="entry name" value="DENN"/>
    <property type="match status" value="1"/>
</dbReference>
<dbReference type="InterPro" id="IPR023341">
    <property type="entry name" value="MABP"/>
</dbReference>
<dbReference type="SMART" id="SM00799">
    <property type="entry name" value="DENN"/>
    <property type="match status" value="1"/>
</dbReference>
<dbReference type="Gene3D" id="3.40.50.11500">
    <property type="match status" value="1"/>
</dbReference>
<feature type="compositionally biased region" description="Basic and acidic residues" evidence="2">
    <location>
        <begin position="986"/>
        <end position="1004"/>
    </location>
</feature>
<feature type="region of interest" description="Disordered" evidence="2">
    <location>
        <begin position="956"/>
        <end position="1007"/>
    </location>
</feature>
<feature type="compositionally biased region" description="Low complexity" evidence="2">
    <location>
        <begin position="1278"/>
        <end position="1301"/>
    </location>
</feature>
<dbReference type="SMART" id="SM00800">
    <property type="entry name" value="uDENN"/>
    <property type="match status" value="1"/>
</dbReference>
<feature type="region of interest" description="Disordered" evidence="2">
    <location>
        <begin position="723"/>
        <end position="750"/>
    </location>
</feature>
<feature type="compositionally biased region" description="Basic and acidic residues" evidence="2">
    <location>
        <begin position="1315"/>
        <end position="1335"/>
    </location>
</feature>
<dbReference type="PANTHER" id="PTHR12296:SF30">
    <property type="entry name" value="DENN DOMAIN-CONTAINING PROTEIN CRAG"/>
    <property type="match status" value="1"/>
</dbReference>
<dbReference type="SMART" id="SM00801">
    <property type="entry name" value="dDENN"/>
    <property type="match status" value="1"/>
</dbReference>
<dbReference type="Gene3D" id="1.25.40.10">
    <property type="entry name" value="Tetratricopeptide repeat domain"/>
    <property type="match status" value="1"/>
</dbReference>
<feature type="region of interest" description="Disordered" evidence="2">
    <location>
        <begin position="1034"/>
        <end position="1250"/>
    </location>
</feature>
<dbReference type="InterPro" id="IPR037516">
    <property type="entry name" value="Tripartite_DENN"/>
</dbReference>
<dbReference type="Pfam" id="PF03456">
    <property type="entry name" value="uDENN"/>
    <property type="match status" value="1"/>
</dbReference>
<dbReference type="InterPro" id="IPR005112">
    <property type="entry name" value="dDENN_dom"/>
</dbReference>
<evidence type="ECO:0000256" key="1">
    <source>
        <dbReference type="ARBA" id="ARBA00022658"/>
    </source>
</evidence>
<dbReference type="PROSITE" id="PS51498">
    <property type="entry name" value="MABP"/>
    <property type="match status" value="1"/>
</dbReference>
<reference evidence="3" key="1">
    <citation type="submission" date="2020-11" db="EMBL/GenBank/DDBJ databases">
        <authorList>
            <person name="Tran Van P."/>
        </authorList>
    </citation>
    <scope>NUCLEOTIDE SEQUENCE</scope>
</reference>
<dbReference type="EMBL" id="OB660520">
    <property type="protein sequence ID" value="CAD7225185.1"/>
    <property type="molecule type" value="Genomic_DNA"/>
</dbReference>
<dbReference type="InterPro" id="IPR005113">
    <property type="entry name" value="uDENN_dom"/>
</dbReference>
<dbReference type="PROSITE" id="PS51375">
    <property type="entry name" value="PPR"/>
    <property type="match status" value="1"/>
</dbReference>
<feature type="compositionally biased region" description="Basic and acidic residues" evidence="2">
    <location>
        <begin position="1082"/>
        <end position="1096"/>
    </location>
</feature>
<dbReference type="InterPro" id="IPR001194">
    <property type="entry name" value="cDENN_dom"/>
</dbReference>
<protein>
    <submittedName>
        <fullName evidence="3">Uncharacterized protein</fullName>
    </submittedName>
</protein>
<feature type="compositionally biased region" description="Pro residues" evidence="2">
    <location>
        <begin position="284"/>
        <end position="297"/>
    </location>
</feature>
<feature type="region of interest" description="Disordered" evidence="2">
    <location>
        <begin position="670"/>
        <end position="711"/>
    </location>
</feature>
<organism evidence="3">
    <name type="scientific">Cyprideis torosa</name>
    <dbReference type="NCBI Taxonomy" id="163714"/>
    <lineage>
        <taxon>Eukaryota</taxon>
        <taxon>Metazoa</taxon>
        <taxon>Ecdysozoa</taxon>
        <taxon>Arthropoda</taxon>
        <taxon>Crustacea</taxon>
        <taxon>Oligostraca</taxon>
        <taxon>Ostracoda</taxon>
        <taxon>Podocopa</taxon>
        <taxon>Podocopida</taxon>
        <taxon>Cytherocopina</taxon>
        <taxon>Cytheroidea</taxon>
        <taxon>Cytherideidae</taxon>
        <taxon>Cyprideis</taxon>
    </lineage>
</organism>
<keyword evidence="1" id="KW-0344">Guanine-nucleotide releasing factor</keyword>
<sequence length="1719" mass="189816">MSPAVVPVQLMMAQVNDGIGVIAGVFPMSGNAFSGEELQHGGTSCGRLFRGGRTPGVRPRTVEIGVYYEGKETLREGITVVRDTPYGRPANVNNSASPQIFLTYKRTSEPAPWCGQLAVVDVCVIVRSKGELPPHTYYCLAEKNLNRGYLGSDVFLCYKKTLNRPRSLTYQPSLLSRYPAIDLGCPLPDSVAMFCLPLGASLERWGDLDSPFPPPMFSTFVLTVSQAAEKMYGAGLSFYESVDLNSLTPVQSRALFGSDLGSRPTSVEKETSLTAQTSSTCSSPLPPPPGSPNPPGPRRVVRSKCICLLSRFPFFEAFERFLRFLHRLTHASQYSSSNQEESLSTSKISVEQFLHHFLFQIPFPSPTRPTVWVQLTPASDWVFFTDPHVSPLPLSGASFQELLKNLDVETFLLVFLFVMTEQKILLHSHRPDVLTSVAEALTMTIFPLSWQCPYIPSCPLSLTNVLSAPMALIVGVDSRFFDYYDPPDDVICVDLDAGHLKVPLSRQWMTPKFLPKKPAKALKTKLSNLRVRCFALLRDQLALPEPTDANPEAHLRYTRKERRLEVEIQEAFLLFMASILKNYGAYLTPITSAPGETATDFRKLFNEREFLLAQDKACLNFYSVLTKTQLFIRFIEERTFASSAVDSSLAFFDEICDKFWQQQYPNMTPSVVASPGGGGASDGSSHHSEVDSTISMTSTSSGSSQPSGFLLESSTATSERTVFILPPEPASSSRKTSSSAPEDPMASPSRTEFQYDAFPDTFETEHFPEIPAGILAANMNCSTLMPPGQPLGQSRGSSVGLPFRLSRRTRHEMKAANLAAKRHHDNPLSWAKCLLSTGYSLWFLHLPAYFQSLTNHRAAIHEAAQVLTKMHSLRLSIDEVCYRTLIQLCGNYSLPVMAVQILTQMQERGYRPNAYTYGYYNKAVLEAAWPTRSLQFWKKLRYVILGAAEFRRMGQKRQARRRSVSTASPESEVDGLVMKPIGGSKSGDEDSLHSREEDDKKEAESNAANVRRNLFPVRRGFSFGEIPFETKMEDMFTRPRQRRQSDTSYLVKQGSRRPVPPKPKSRRSKSLSPTDSDQLAEGVRRFYEEGTPRGETSESATPSRGGSGEGRGSVSPSPPSCRSQRDSATPSSSVPRSPARTPVIENDPLGALGSSASSVPSKLTTESEARSSSSSSAGVGPKHSFQLSWGNLRRSMKSSTTSSNRATRGSTDSSGSFKESELGVPGGGMARTEHSAPPDPTAFSSPKENLLQGWKSATHSLAKKWDYFREVVSASNTPQRPSPAISIQQSSSGVSNSHASSPDLRFNNTNGQVPSERRPDSHHLSLPRTDTDRSFTESVMDRLRQAGWASSTERLSTVASTSVLEMNSSYQHPTQPPASPAPAFPESMYPPEGAVFPNKADMALRVTLTSCTPCSQCSNILFDEEIMSRWSAEDADFSTRCCVCNKGQATILSVAIEDWRKLPKPVPLLAVDEGSPLPTTSVEIPPGHADGDPVVTTLNVPYLSPLVLRRELERVLDAEGDQGVSLESEFAKEHDIVYWNLVWYFTRIRLPSHLPQMAFGVSEVEESELHADWQAIPPNQDNLCLRCTWDNPALFGARRPLYRQWKKGTIDVDDVDAVAAHNTSQQILAGIRCNDIKQPLRALLSDSKGKPRLSLYREVLFLCFVGLGRENIDPSAFDRQYKKAAVDRSFFDIPLAAEDQAPNVTACFCRKAFAGLALA</sequence>
<evidence type="ECO:0000256" key="2">
    <source>
        <dbReference type="SAM" id="MobiDB-lite"/>
    </source>
</evidence>
<dbReference type="InterPro" id="IPR002885">
    <property type="entry name" value="PPR_rpt"/>
</dbReference>
<feature type="compositionally biased region" description="Polar residues" evidence="2">
    <location>
        <begin position="1154"/>
        <end position="1166"/>
    </location>
</feature>
<feature type="region of interest" description="Disordered" evidence="2">
    <location>
        <begin position="1275"/>
        <end position="1335"/>
    </location>
</feature>
<dbReference type="GO" id="GO:0031410">
    <property type="term" value="C:cytoplasmic vesicle"/>
    <property type="evidence" value="ECO:0007669"/>
    <property type="project" value="TreeGrafter"/>
</dbReference>
<name>A0A7R8W6C7_9CRUS</name>
<feature type="region of interest" description="Disordered" evidence="2">
    <location>
        <begin position="261"/>
        <end position="297"/>
    </location>
</feature>
<feature type="compositionally biased region" description="Low complexity" evidence="2">
    <location>
        <begin position="692"/>
        <end position="707"/>
    </location>
</feature>
<dbReference type="PANTHER" id="PTHR12296">
    <property type="entry name" value="DENN DOMAIN-CONTAINING PROTEIN 4"/>
    <property type="match status" value="1"/>
</dbReference>
<dbReference type="Pfam" id="PF03455">
    <property type="entry name" value="dDENN"/>
    <property type="match status" value="1"/>
</dbReference>
<dbReference type="InterPro" id="IPR043153">
    <property type="entry name" value="DENN_C"/>
</dbReference>
<dbReference type="OrthoDB" id="75250at2759"/>
<proteinExistence type="predicted"/>
<accession>A0A7R8W6C7</accession>
<dbReference type="PROSITE" id="PS50211">
    <property type="entry name" value="DENN"/>
    <property type="match status" value="1"/>
</dbReference>
<feature type="compositionally biased region" description="Polar residues" evidence="2">
    <location>
        <begin position="1197"/>
        <end position="1217"/>
    </location>
</feature>
<dbReference type="GO" id="GO:0005085">
    <property type="term" value="F:guanyl-nucleotide exchange factor activity"/>
    <property type="evidence" value="ECO:0007669"/>
    <property type="project" value="UniProtKB-KW"/>
</dbReference>
<gene>
    <name evidence="3" type="ORF">CTOB1V02_LOCUS3131</name>
</gene>